<evidence type="ECO:0000259" key="2">
    <source>
        <dbReference type="Pfam" id="PF07287"/>
    </source>
</evidence>
<feature type="domain" description="Acyclic terpene utilisation N-terminal" evidence="2">
    <location>
        <begin position="90"/>
        <end position="236"/>
    </location>
</feature>
<accession>A0A367ZTE6</accession>
<proteinExistence type="predicted"/>
<evidence type="ECO:0000313" key="4">
    <source>
        <dbReference type="Proteomes" id="UP000252355"/>
    </source>
</evidence>
<dbReference type="GO" id="GO:0016829">
    <property type="term" value="F:lyase activity"/>
    <property type="evidence" value="ECO:0007669"/>
    <property type="project" value="UniProtKB-KW"/>
</dbReference>
<gene>
    <name evidence="3" type="ORF">OZSIB_2283</name>
</gene>
<dbReference type="Pfam" id="PF07287">
    <property type="entry name" value="AtuA"/>
    <property type="match status" value="2"/>
</dbReference>
<evidence type="ECO:0000256" key="1">
    <source>
        <dbReference type="SAM" id="MobiDB-lite"/>
    </source>
</evidence>
<keyword evidence="3" id="KW-0456">Lyase</keyword>
<dbReference type="InterPro" id="IPR010839">
    <property type="entry name" value="AtuA_N"/>
</dbReference>
<comment type="caution">
    <text evidence="3">The sequence shown here is derived from an EMBL/GenBank/DDBJ whole genome shotgun (WGS) entry which is preliminary data.</text>
</comment>
<reference evidence="3 4" key="1">
    <citation type="submission" date="2018-05" db="EMBL/GenBank/DDBJ databases">
        <title>A metagenomic window into the 2 km-deep terrestrial subsurface aquifer revealed taxonomically and functionally diverse microbial community comprising novel uncultured bacterial lineages.</title>
        <authorList>
            <person name="Kadnikov V.V."/>
            <person name="Mardanov A.V."/>
            <person name="Beletsky A.V."/>
            <person name="Banks D."/>
            <person name="Pimenov N.V."/>
            <person name="Frank Y.A."/>
            <person name="Karnachuk O.V."/>
            <person name="Ravin N.V."/>
        </authorList>
    </citation>
    <scope>NUCLEOTIDE SEQUENCE [LARGE SCALE GENOMIC DNA]</scope>
    <source>
        <strain evidence="3">BY5</strain>
    </source>
</reference>
<dbReference type="AlphaFoldDB" id="A0A367ZTE6"/>
<feature type="compositionally biased region" description="Low complexity" evidence="1">
    <location>
        <begin position="15"/>
        <end position="28"/>
    </location>
</feature>
<sequence length="481" mass="51840">MTPAPTPAPAPAPTSSPGTPAMTTTTPGREFRVLSPTAILGYGFPEASFRRGLERKPDLIGVDAGSTDPGPYYLGAGKSFTDRAFVKRDLRYMLTAGRDLGIPVVIGSAGGSGAAPHLEWCRQIILEIAREEGLRFDLGIIPADVPKAVVRQALAEGRIKPLTFVPELTADLIEQSTAIVAQMGLRPLQAALARGCQVVLAGRCYDPAVFAALPIMRGFPVGPALHMGKILECAAIAATPGSGADCALGILREDSFILEPLSEQRRFTCESAAAHTLYEKSDPSRLPGPGGLLDLTECVFTQIDDRRVEVRGSRFLPAPTPDVKLEGVRPTGFRSISIAGTRDPIMVARIEQILPEVERQVRAMMSRDRLDGRIFFHVYGKNGVMGPLEPLPPAQMHPHELCLIIDAVGPTQEQADTLCSVTRSTLLHYGYEGRISTAGNLAFPFSPSDIRMGQVFEFSIYHLMEADEQQLFPCTVEKVGG</sequence>
<dbReference type="Proteomes" id="UP000252355">
    <property type="component" value="Unassembled WGS sequence"/>
</dbReference>
<name>A0A367ZTE6_9BACT</name>
<feature type="compositionally biased region" description="Pro residues" evidence="1">
    <location>
        <begin position="1"/>
        <end position="14"/>
    </location>
</feature>
<evidence type="ECO:0000313" key="3">
    <source>
        <dbReference type="EMBL" id="RCK81414.1"/>
    </source>
</evidence>
<organism evidence="3 4">
    <name type="scientific">Candidatus Ozemobacter sibiricus</name>
    <dbReference type="NCBI Taxonomy" id="2268124"/>
    <lineage>
        <taxon>Bacteria</taxon>
        <taxon>Candidatus Ozemobacteria</taxon>
        <taxon>Candidatus Ozemobacterales</taxon>
        <taxon>Candidatus Ozemobacteraceae</taxon>
        <taxon>Candidatus Ozemobacter</taxon>
    </lineage>
</organism>
<dbReference type="EMBL" id="QOQW01000002">
    <property type="protein sequence ID" value="RCK81414.1"/>
    <property type="molecule type" value="Genomic_DNA"/>
</dbReference>
<feature type="region of interest" description="Disordered" evidence="1">
    <location>
        <begin position="1"/>
        <end position="29"/>
    </location>
</feature>
<feature type="domain" description="Acyclic terpene utilisation N-terminal" evidence="2">
    <location>
        <begin position="267"/>
        <end position="424"/>
    </location>
</feature>
<protein>
    <submittedName>
        <fullName evidence="3">Methylaspartate ammonia-lyase related protein</fullName>
    </submittedName>
</protein>